<comment type="caution">
    <text evidence="2">The sequence shown here is derived from an EMBL/GenBank/DDBJ whole genome shotgun (WGS) entry which is preliminary data.</text>
</comment>
<keyword evidence="3" id="KW-1185">Reference proteome</keyword>
<evidence type="ECO:0000313" key="2">
    <source>
        <dbReference type="EMBL" id="KAF9491852.1"/>
    </source>
</evidence>
<feature type="domain" description="DUF5648" evidence="1">
    <location>
        <begin position="101"/>
        <end position="236"/>
    </location>
</feature>
<dbReference type="Proteomes" id="UP000807025">
    <property type="component" value="Unassembled WGS sequence"/>
</dbReference>
<dbReference type="EMBL" id="MU154611">
    <property type="protein sequence ID" value="KAF9491852.1"/>
    <property type="molecule type" value="Genomic_DNA"/>
</dbReference>
<evidence type="ECO:0000313" key="3">
    <source>
        <dbReference type="Proteomes" id="UP000807025"/>
    </source>
</evidence>
<proteinExistence type="predicted"/>
<sequence>MEQRLFATLLTHGTDVTPRLLDQIHEVAVSRRWVINDGEVTTFRSARYLTRVGYLLALNSTMKFSLALIASLFLAAQAATLPPDSERTNTDPCPPPHTEVPFLRAFSPARVDHFYTTSQREWEDASHHGYTPEGPAGFVFPAPAPSTVPLYRLFHAVRKDHFYTTNEAEAIRATAVGWNRQGVAGYVFDRQICGSQPLFRLYNPGNVDHFYTTSPAERDNFLRSGLYSDEGVAGFVIV</sequence>
<gene>
    <name evidence="2" type="ORF">BDN71DRAFT_1279056</name>
</gene>
<organism evidence="2 3">
    <name type="scientific">Pleurotus eryngii</name>
    <name type="common">Boletus of the steppes</name>
    <dbReference type="NCBI Taxonomy" id="5323"/>
    <lineage>
        <taxon>Eukaryota</taxon>
        <taxon>Fungi</taxon>
        <taxon>Dikarya</taxon>
        <taxon>Basidiomycota</taxon>
        <taxon>Agaricomycotina</taxon>
        <taxon>Agaricomycetes</taxon>
        <taxon>Agaricomycetidae</taxon>
        <taxon>Agaricales</taxon>
        <taxon>Pleurotineae</taxon>
        <taxon>Pleurotaceae</taxon>
        <taxon>Pleurotus</taxon>
    </lineage>
</organism>
<dbReference type="AlphaFoldDB" id="A0A9P5ZQV5"/>
<evidence type="ECO:0000259" key="1">
    <source>
        <dbReference type="Pfam" id="PF18885"/>
    </source>
</evidence>
<name>A0A9P5ZQV5_PLEER</name>
<dbReference type="OrthoDB" id="9971254at2759"/>
<accession>A0A9P5ZQV5</accession>
<protein>
    <recommendedName>
        <fullName evidence="1">DUF5648 domain-containing protein</fullName>
    </recommendedName>
</protein>
<dbReference type="InterPro" id="IPR043708">
    <property type="entry name" value="DUF5648"/>
</dbReference>
<dbReference type="Pfam" id="PF18885">
    <property type="entry name" value="DUF5648"/>
    <property type="match status" value="1"/>
</dbReference>
<reference evidence="2" key="1">
    <citation type="submission" date="2020-11" db="EMBL/GenBank/DDBJ databases">
        <authorList>
            <consortium name="DOE Joint Genome Institute"/>
            <person name="Ahrendt S."/>
            <person name="Riley R."/>
            <person name="Andreopoulos W."/>
            <person name="Labutti K."/>
            <person name="Pangilinan J."/>
            <person name="Ruiz-Duenas F.J."/>
            <person name="Barrasa J.M."/>
            <person name="Sanchez-Garcia M."/>
            <person name="Camarero S."/>
            <person name="Miyauchi S."/>
            <person name="Serrano A."/>
            <person name="Linde D."/>
            <person name="Babiker R."/>
            <person name="Drula E."/>
            <person name="Ayuso-Fernandez I."/>
            <person name="Pacheco R."/>
            <person name="Padilla G."/>
            <person name="Ferreira P."/>
            <person name="Barriuso J."/>
            <person name="Kellner H."/>
            <person name="Castanera R."/>
            <person name="Alfaro M."/>
            <person name="Ramirez L."/>
            <person name="Pisabarro A.G."/>
            <person name="Kuo A."/>
            <person name="Tritt A."/>
            <person name="Lipzen A."/>
            <person name="He G."/>
            <person name="Yan M."/>
            <person name="Ng V."/>
            <person name="Cullen D."/>
            <person name="Martin F."/>
            <person name="Rosso M.-N."/>
            <person name="Henrissat B."/>
            <person name="Hibbett D."/>
            <person name="Martinez A.T."/>
            <person name="Grigoriev I.V."/>
        </authorList>
    </citation>
    <scope>NUCLEOTIDE SEQUENCE</scope>
    <source>
        <strain evidence="2">ATCC 90797</strain>
    </source>
</reference>